<name>A0A387FSU3_9HYPH</name>
<evidence type="ECO:0000313" key="2">
    <source>
        <dbReference type="Proteomes" id="UP000282195"/>
    </source>
</evidence>
<accession>A0A387FSU3</accession>
<gene>
    <name evidence="1" type="ORF">CCGE525_19655</name>
</gene>
<protein>
    <submittedName>
        <fullName evidence="1">Uncharacterized protein</fullName>
    </submittedName>
</protein>
<dbReference type="KEGG" id="rjg:CCGE525_19655"/>
<sequence>MCKPKGEAGIPAECPRRGWCRGCPMLLSAMAGEGIAARLDALVKEERPRAASVLLARFSAKAPTI</sequence>
<dbReference type="EMBL" id="CP032694">
    <property type="protein sequence ID" value="AYG60777.1"/>
    <property type="molecule type" value="Genomic_DNA"/>
</dbReference>
<reference evidence="1 2" key="1">
    <citation type="submission" date="2018-10" db="EMBL/GenBank/DDBJ databases">
        <title>Rhizobium etli, R. leguminosarum and a new Rhizobium genospecies from Phaseolus dumosus.</title>
        <authorList>
            <person name="Ramirez-Puebla S.T."/>
            <person name="Rogel-Hernandez M.A."/>
            <person name="Guerrero G."/>
            <person name="Ormeno-Orrillo E."/>
            <person name="Martinez-Romero J.C."/>
            <person name="Negrete-Yankelevich S."/>
            <person name="Martinez-Romero E."/>
        </authorList>
    </citation>
    <scope>NUCLEOTIDE SEQUENCE [LARGE SCALE GENOMIC DNA]</scope>
    <source>
        <strain evidence="1 2">CCGE525</strain>
    </source>
</reference>
<proteinExistence type="predicted"/>
<evidence type="ECO:0000313" key="1">
    <source>
        <dbReference type="EMBL" id="AYG60777.1"/>
    </source>
</evidence>
<dbReference type="Proteomes" id="UP000282195">
    <property type="component" value="Chromosome"/>
</dbReference>
<dbReference type="OrthoDB" id="8383789at2"/>
<keyword evidence="2" id="KW-1185">Reference proteome</keyword>
<dbReference type="AlphaFoldDB" id="A0A387FSU3"/>
<organism evidence="1 2">
    <name type="scientific">Rhizobium jaguaris</name>
    <dbReference type="NCBI Taxonomy" id="1312183"/>
    <lineage>
        <taxon>Bacteria</taxon>
        <taxon>Pseudomonadati</taxon>
        <taxon>Pseudomonadota</taxon>
        <taxon>Alphaproteobacteria</taxon>
        <taxon>Hyphomicrobiales</taxon>
        <taxon>Rhizobiaceae</taxon>
        <taxon>Rhizobium/Agrobacterium group</taxon>
        <taxon>Rhizobium</taxon>
    </lineage>
</organism>